<name>A0A382DY35_9ZZZZ</name>
<dbReference type="AlphaFoldDB" id="A0A382DY35"/>
<feature type="transmembrane region" description="Helical" evidence="5">
    <location>
        <begin position="16"/>
        <end position="37"/>
    </location>
</feature>
<proteinExistence type="predicted"/>
<accession>A0A382DY35</accession>
<protein>
    <recommendedName>
        <fullName evidence="6">GtrA/DPMS transmembrane domain-containing protein</fullName>
    </recommendedName>
</protein>
<feature type="transmembrane region" description="Helical" evidence="5">
    <location>
        <begin position="119"/>
        <end position="141"/>
    </location>
</feature>
<evidence type="ECO:0000313" key="7">
    <source>
        <dbReference type="EMBL" id="SVB43308.1"/>
    </source>
</evidence>
<evidence type="ECO:0000259" key="6">
    <source>
        <dbReference type="Pfam" id="PF04138"/>
    </source>
</evidence>
<keyword evidence="4 5" id="KW-0472">Membrane</keyword>
<evidence type="ECO:0000256" key="5">
    <source>
        <dbReference type="SAM" id="Phobius"/>
    </source>
</evidence>
<dbReference type="EMBL" id="UINC01041689">
    <property type="protein sequence ID" value="SVB43308.1"/>
    <property type="molecule type" value="Genomic_DNA"/>
</dbReference>
<reference evidence="7" key="1">
    <citation type="submission" date="2018-05" db="EMBL/GenBank/DDBJ databases">
        <authorList>
            <person name="Lanie J.A."/>
            <person name="Ng W.-L."/>
            <person name="Kazmierczak K.M."/>
            <person name="Andrzejewski T.M."/>
            <person name="Davidsen T.M."/>
            <person name="Wayne K.J."/>
            <person name="Tettelin H."/>
            <person name="Glass J.I."/>
            <person name="Rusch D."/>
            <person name="Podicherti R."/>
            <person name="Tsui H.-C.T."/>
            <person name="Winkler M.E."/>
        </authorList>
    </citation>
    <scope>NUCLEOTIDE SEQUENCE</scope>
</reference>
<keyword evidence="2 5" id="KW-0812">Transmembrane</keyword>
<dbReference type="Pfam" id="PF04138">
    <property type="entry name" value="GtrA_DPMS_TM"/>
    <property type="match status" value="1"/>
</dbReference>
<evidence type="ECO:0000256" key="3">
    <source>
        <dbReference type="ARBA" id="ARBA00022989"/>
    </source>
</evidence>
<comment type="subcellular location">
    <subcellularLocation>
        <location evidence="1">Membrane</location>
        <topology evidence="1">Multi-pass membrane protein</topology>
    </subcellularLocation>
</comment>
<evidence type="ECO:0000256" key="1">
    <source>
        <dbReference type="ARBA" id="ARBA00004141"/>
    </source>
</evidence>
<gene>
    <name evidence="7" type="ORF">METZ01_LOCUS196162</name>
</gene>
<dbReference type="GO" id="GO:0016020">
    <property type="term" value="C:membrane"/>
    <property type="evidence" value="ECO:0007669"/>
    <property type="project" value="UniProtKB-SubCell"/>
</dbReference>
<sequence>MLVSEDYPWGKLLREYALYCGVGCINVAVFFGIYWILYQNALPSSASCSVEVGSAWAIAYFISTWQAHFLHRWLTFESPTGYTKSLVVMLLIYTVFMIISTASHSYFSCTLGYYHLYSWAANTALFGFLMFLCLRILAFPLSDGRITRKERLEQYKERRRS</sequence>
<evidence type="ECO:0000256" key="4">
    <source>
        <dbReference type="ARBA" id="ARBA00023136"/>
    </source>
</evidence>
<organism evidence="7">
    <name type="scientific">marine metagenome</name>
    <dbReference type="NCBI Taxonomy" id="408172"/>
    <lineage>
        <taxon>unclassified sequences</taxon>
        <taxon>metagenomes</taxon>
        <taxon>ecological metagenomes</taxon>
    </lineage>
</organism>
<feature type="transmembrane region" description="Helical" evidence="5">
    <location>
        <begin position="86"/>
        <end position="107"/>
    </location>
</feature>
<dbReference type="GO" id="GO:0000271">
    <property type="term" value="P:polysaccharide biosynthetic process"/>
    <property type="evidence" value="ECO:0007669"/>
    <property type="project" value="InterPro"/>
</dbReference>
<keyword evidence="3 5" id="KW-1133">Transmembrane helix</keyword>
<dbReference type="InterPro" id="IPR007267">
    <property type="entry name" value="GtrA_DPMS_TM"/>
</dbReference>
<evidence type="ECO:0000256" key="2">
    <source>
        <dbReference type="ARBA" id="ARBA00022692"/>
    </source>
</evidence>
<feature type="domain" description="GtrA/DPMS transmembrane" evidence="6">
    <location>
        <begin position="19"/>
        <end position="139"/>
    </location>
</feature>